<dbReference type="GO" id="GO:0061630">
    <property type="term" value="F:ubiquitin protein ligase activity"/>
    <property type="evidence" value="ECO:0007669"/>
    <property type="project" value="UniProtKB-EC"/>
</dbReference>
<evidence type="ECO:0000313" key="18">
    <source>
        <dbReference type="RefSeq" id="XP_012569542.1"/>
    </source>
</evidence>
<comment type="subcellular location">
    <subcellularLocation>
        <location evidence="2">Membrane</location>
        <topology evidence="2">Single-pass membrane protein</topology>
    </subcellularLocation>
</comment>
<keyword evidence="5" id="KW-0808">Transferase</keyword>
<dbReference type="PANTHER" id="PTHR46539:SF9">
    <property type="entry name" value="RING-H2 FINGER PROTEIN ATL56"/>
    <property type="match status" value="1"/>
</dbReference>
<evidence type="ECO:0000256" key="9">
    <source>
        <dbReference type="ARBA" id="ARBA00022786"/>
    </source>
</evidence>
<dbReference type="PaxDb" id="3827-XP_004517207.1"/>
<evidence type="ECO:0000256" key="5">
    <source>
        <dbReference type="ARBA" id="ARBA00022679"/>
    </source>
</evidence>
<dbReference type="SMART" id="SM00184">
    <property type="entry name" value="RING"/>
    <property type="match status" value="1"/>
</dbReference>
<keyword evidence="17" id="KW-1185">Reference proteome</keyword>
<gene>
    <name evidence="18" type="primary">LOC101489059</name>
</gene>
<evidence type="ECO:0000256" key="4">
    <source>
        <dbReference type="ARBA" id="ARBA00012483"/>
    </source>
</evidence>
<dbReference type="Pfam" id="PF13639">
    <property type="entry name" value="zf-RING_2"/>
    <property type="match status" value="1"/>
</dbReference>
<name>A0A1S3E193_CICAR</name>
<dbReference type="Gene3D" id="3.30.40.10">
    <property type="entry name" value="Zinc/RING finger domain, C3HC4 (zinc finger)"/>
    <property type="match status" value="1"/>
</dbReference>
<dbReference type="SUPFAM" id="SSF57850">
    <property type="entry name" value="RING/U-box"/>
    <property type="match status" value="1"/>
</dbReference>
<comment type="similarity">
    <text evidence="13">Belongs to the RING-type zinc finger family. ATL subfamily.</text>
</comment>
<sequence>MASDPDPDLAAKYARNGKVLVASSILLFILVLIIVLFRTYVYLCHRYHHRRRQRPLTTTFNEQKLDPSILKSLPSFTYSSSAARRTLHDCAVCLSEFIDGDECRTLPNCNHDFHSDCIDTWLASHSNCPLCRALVRPESHIEWSDISGFEPGEGCSYFPEPIGCPRKQLNLNLSNYRISFETGKEERNFRILAGTGGACKFDMLN</sequence>
<keyword evidence="11 15" id="KW-1133">Transmembrane helix</keyword>
<keyword evidence="9" id="KW-0833">Ubl conjugation pathway</keyword>
<evidence type="ECO:0000256" key="2">
    <source>
        <dbReference type="ARBA" id="ARBA00004167"/>
    </source>
</evidence>
<comment type="pathway">
    <text evidence="3">Protein modification; protein ubiquitination.</text>
</comment>
<keyword evidence="7" id="KW-0479">Metal-binding</keyword>
<evidence type="ECO:0000256" key="11">
    <source>
        <dbReference type="ARBA" id="ARBA00022989"/>
    </source>
</evidence>
<dbReference type="RefSeq" id="XP_012569542.1">
    <property type="nucleotide sequence ID" value="XM_012714088.1"/>
</dbReference>
<keyword evidence="10" id="KW-0862">Zinc</keyword>
<feature type="transmembrane region" description="Helical" evidence="15">
    <location>
        <begin position="20"/>
        <end position="43"/>
    </location>
</feature>
<dbReference type="STRING" id="3827.A0A1S3E193"/>
<evidence type="ECO:0000256" key="14">
    <source>
        <dbReference type="PROSITE-ProRule" id="PRU00175"/>
    </source>
</evidence>
<dbReference type="Proteomes" id="UP000087171">
    <property type="component" value="Chromosome Ca3"/>
</dbReference>
<evidence type="ECO:0000256" key="10">
    <source>
        <dbReference type="ARBA" id="ARBA00022833"/>
    </source>
</evidence>
<evidence type="ECO:0000256" key="6">
    <source>
        <dbReference type="ARBA" id="ARBA00022692"/>
    </source>
</evidence>
<comment type="catalytic activity">
    <reaction evidence="1">
        <text>S-ubiquitinyl-[E2 ubiquitin-conjugating enzyme]-L-cysteine + [acceptor protein]-L-lysine = [E2 ubiquitin-conjugating enzyme]-L-cysteine + N(6)-ubiquitinyl-[acceptor protein]-L-lysine.</text>
        <dbReference type="EC" id="2.3.2.27"/>
    </reaction>
</comment>
<keyword evidence="12 15" id="KW-0472">Membrane</keyword>
<dbReference type="PROSITE" id="PS50089">
    <property type="entry name" value="ZF_RING_2"/>
    <property type="match status" value="1"/>
</dbReference>
<dbReference type="PANTHER" id="PTHR46539">
    <property type="entry name" value="E3 UBIQUITIN-PROTEIN LIGASE ATL42"/>
    <property type="match status" value="1"/>
</dbReference>
<keyword evidence="6 15" id="KW-0812">Transmembrane</keyword>
<dbReference type="EC" id="2.3.2.27" evidence="4"/>
<dbReference type="InterPro" id="IPR001841">
    <property type="entry name" value="Znf_RING"/>
</dbReference>
<evidence type="ECO:0000256" key="3">
    <source>
        <dbReference type="ARBA" id="ARBA00004906"/>
    </source>
</evidence>
<proteinExistence type="inferred from homology"/>
<dbReference type="CDD" id="cd16461">
    <property type="entry name" value="RING-H2_EL5-like"/>
    <property type="match status" value="1"/>
</dbReference>
<evidence type="ECO:0000256" key="8">
    <source>
        <dbReference type="ARBA" id="ARBA00022771"/>
    </source>
</evidence>
<dbReference type="InterPro" id="IPR013083">
    <property type="entry name" value="Znf_RING/FYVE/PHD"/>
</dbReference>
<evidence type="ECO:0000256" key="15">
    <source>
        <dbReference type="SAM" id="Phobius"/>
    </source>
</evidence>
<reference evidence="17" key="1">
    <citation type="journal article" date="2013" name="Nat. Biotechnol.">
        <title>Draft genome sequence of chickpea (Cicer arietinum) provides a resource for trait improvement.</title>
        <authorList>
            <person name="Varshney R.K."/>
            <person name="Song C."/>
            <person name="Saxena R.K."/>
            <person name="Azam S."/>
            <person name="Yu S."/>
            <person name="Sharpe A.G."/>
            <person name="Cannon S."/>
            <person name="Baek J."/>
            <person name="Rosen B.D."/>
            <person name="Tar'an B."/>
            <person name="Millan T."/>
            <person name="Zhang X."/>
            <person name="Ramsay L.D."/>
            <person name="Iwata A."/>
            <person name="Wang Y."/>
            <person name="Nelson W."/>
            <person name="Farmer A.D."/>
            <person name="Gaur P.M."/>
            <person name="Soderlund C."/>
            <person name="Penmetsa R.V."/>
            <person name="Xu C."/>
            <person name="Bharti A.K."/>
            <person name="He W."/>
            <person name="Winter P."/>
            <person name="Zhao S."/>
            <person name="Hane J.K."/>
            <person name="Carrasquilla-Garcia N."/>
            <person name="Condie J.A."/>
            <person name="Upadhyaya H.D."/>
            <person name="Luo M.C."/>
            <person name="Thudi M."/>
            <person name="Gowda C.L."/>
            <person name="Singh N.P."/>
            <person name="Lichtenzveig J."/>
            <person name="Gali K.K."/>
            <person name="Rubio J."/>
            <person name="Nadarajan N."/>
            <person name="Dolezel J."/>
            <person name="Bansal K.C."/>
            <person name="Xu X."/>
            <person name="Edwards D."/>
            <person name="Zhang G."/>
            <person name="Kahl G."/>
            <person name="Gil J."/>
            <person name="Singh K.B."/>
            <person name="Datta S.K."/>
            <person name="Jackson S.A."/>
            <person name="Wang J."/>
            <person name="Cook D.R."/>
        </authorList>
    </citation>
    <scope>NUCLEOTIDE SEQUENCE [LARGE SCALE GENOMIC DNA]</scope>
    <source>
        <strain evidence="17">cv. CDC Frontier</strain>
    </source>
</reference>
<dbReference type="GeneID" id="101489059"/>
<evidence type="ECO:0000256" key="7">
    <source>
        <dbReference type="ARBA" id="ARBA00022723"/>
    </source>
</evidence>
<evidence type="ECO:0000256" key="12">
    <source>
        <dbReference type="ARBA" id="ARBA00023136"/>
    </source>
</evidence>
<organism evidence="17 18">
    <name type="scientific">Cicer arietinum</name>
    <name type="common">Chickpea</name>
    <name type="synonym">Garbanzo</name>
    <dbReference type="NCBI Taxonomy" id="3827"/>
    <lineage>
        <taxon>Eukaryota</taxon>
        <taxon>Viridiplantae</taxon>
        <taxon>Streptophyta</taxon>
        <taxon>Embryophyta</taxon>
        <taxon>Tracheophyta</taxon>
        <taxon>Spermatophyta</taxon>
        <taxon>Magnoliopsida</taxon>
        <taxon>eudicotyledons</taxon>
        <taxon>Gunneridae</taxon>
        <taxon>Pentapetalae</taxon>
        <taxon>rosids</taxon>
        <taxon>fabids</taxon>
        <taxon>Fabales</taxon>
        <taxon>Fabaceae</taxon>
        <taxon>Papilionoideae</taxon>
        <taxon>50 kb inversion clade</taxon>
        <taxon>NPAAA clade</taxon>
        <taxon>Hologalegina</taxon>
        <taxon>IRL clade</taxon>
        <taxon>Cicereae</taxon>
        <taxon>Cicer</taxon>
    </lineage>
</organism>
<evidence type="ECO:0000256" key="13">
    <source>
        <dbReference type="ARBA" id="ARBA00024209"/>
    </source>
</evidence>
<dbReference type="GO" id="GO:0008270">
    <property type="term" value="F:zinc ion binding"/>
    <property type="evidence" value="ECO:0007669"/>
    <property type="project" value="UniProtKB-KW"/>
</dbReference>
<keyword evidence="8 14" id="KW-0863">Zinc-finger</keyword>
<dbReference type="eggNOG" id="KOG0800">
    <property type="taxonomic scope" value="Eukaryota"/>
</dbReference>
<dbReference type="KEGG" id="cam:101489059"/>
<protein>
    <recommendedName>
        <fullName evidence="4">RING-type E3 ubiquitin transferase</fullName>
        <ecNumber evidence="4">2.3.2.27</ecNumber>
    </recommendedName>
</protein>
<dbReference type="OrthoDB" id="8062037at2759"/>
<accession>A0A1S3E193</accession>
<dbReference type="FunFam" id="3.30.40.10:FF:000187">
    <property type="entry name" value="E3 ubiquitin-protein ligase ATL6"/>
    <property type="match status" value="1"/>
</dbReference>
<reference evidence="18" key="2">
    <citation type="submission" date="2025-08" db="UniProtKB">
        <authorList>
            <consortium name="RefSeq"/>
        </authorList>
    </citation>
    <scope>IDENTIFICATION</scope>
    <source>
        <tissue evidence="18">Etiolated seedlings</tissue>
    </source>
</reference>
<evidence type="ECO:0000259" key="16">
    <source>
        <dbReference type="PROSITE" id="PS50089"/>
    </source>
</evidence>
<dbReference type="AlphaFoldDB" id="A0A1S3E193"/>
<evidence type="ECO:0000313" key="17">
    <source>
        <dbReference type="Proteomes" id="UP000087171"/>
    </source>
</evidence>
<dbReference type="GO" id="GO:0016020">
    <property type="term" value="C:membrane"/>
    <property type="evidence" value="ECO:0007669"/>
    <property type="project" value="UniProtKB-SubCell"/>
</dbReference>
<evidence type="ECO:0000256" key="1">
    <source>
        <dbReference type="ARBA" id="ARBA00000900"/>
    </source>
</evidence>
<feature type="domain" description="RING-type" evidence="16">
    <location>
        <begin position="90"/>
        <end position="132"/>
    </location>
</feature>